<feature type="short sequence motif" description="GXGXXG" evidence="2">
    <location>
        <begin position="37"/>
        <end position="42"/>
    </location>
</feature>
<keyword evidence="6" id="KW-1185">Reference proteome</keyword>
<proteinExistence type="predicted"/>
<dbReference type="Gene3D" id="3.40.1090.10">
    <property type="entry name" value="Cytosolic phospholipase A2 catalytic domain"/>
    <property type="match status" value="1"/>
</dbReference>
<dbReference type="Proteomes" id="UP000244722">
    <property type="component" value="Unassembled WGS sequence"/>
</dbReference>
<protein>
    <submittedName>
        <fullName evidence="5">Acyl transferase/acyl hydrolase/lysophospholipase</fullName>
    </submittedName>
</protein>
<dbReference type="PROSITE" id="PS51635">
    <property type="entry name" value="PNPLA"/>
    <property type="match status" value="1"/>
</dbReference>
<dbReference type="InterPro" id="IPR016035">
    <property type="entry name" value="Acyl_Trfase/lysoPLipase"/>
</dbReference>
<comment type="caution">
    <text evidence="2">Lacks conserved residue(s) required for the propagation of feature annotation.</text>
</comment>
<dbReference type="Pfam" id="PF01734">
    <property type="entry name" value="Patatin"/>
    <property type="match status" value="1"/>
</dbReference>
<dbReference type="PANTHER" id="PTHR24185">
    <property type="entry name" value="CALCIUM-INDEPENDENT PHOSPHOLIPASE A2-GAMMA"/>
    <property type="match status" value="1"/>
</dbReference>
<evidence type="ECO:0000313" key="5">
    <source>
        <dbReference type="EMBL" id="PUU77579.1"/>
    </source>
</evidence>
<dbReference type="OrthoDB" id="630895at2759"/>
<name>A0A2T6ZQ13_TUBBO</name>
<gene>
    <name evidence="5" type="ORF">B9Z19DRAFT_1049963</name>
</gene>
<evidence type="ECO:0000256" key="3">
    <source>
        <dbReference type="SAM" id="MobiDB-lite"/>
    </source>
</evidence>
<dbReference type="GO" id="GO:0046486">
    <property type="term" value="P:glycerolipid metabolic process"/>
    <property type="evidence" value="ECO:0007669"/>
    <property type="project" value="UniProtKB-ARBA"/>
</dbReference>
<feature type="region of interest" description="Disordered" evidence="3">
    <location>
        <begin position="171"/>
        <end position="194"/>
    </location>
</feature>
<dbReference type="GO" id="GO:0016740">
    <property type="term" value="F:transferase activity"/>
    <property type="evidence" value="ECO:0007669"/>
    <property type="project" value="UniProtKB-KW"/>
</dbReference>
<organism evidence="5 6">
    <name type="scientific">Tuber borchii</name>
    <name type="common">White truffle</name>
    <dbReference type="NCBI Taxonomy" id="42251"/>
    <lineage>
        <taxon>Eukaryota</taxon>
        <taxon>Fungi</taxon>
        <taxon>Dikarya</taxon>
        <taxon>Ascomycota</taxon>
        <taxon>Pezizomycotina</taxon>
        <taxon>Pezizomycetes</taxon>
        <taxon>Pezizales</taxon>
        <taxon>Tuberaceae</taxon>
        <taxon>Tuber</taxon>
    </lineage>
</organism>
<evidence type="ECO:0000313" key="6">
    <source>
        <dbReference type="Proteomes" id="UP000244722"/>
    </source>
</evidence>
<evidence type="ECO:0000256" key="1">
    <source>
        <dbReference type="ARBA" id="ARBA00023098"/>
    </source>
</evidence>
<dbReference type="PANTHER" id="PTHR24185:SF4">
    <property type="entry name" value="SERINE HYDROLASE, PUTATIVE (AFU_ORTHOLOGUE AFUA_2G07870)-RELATED"/>
    <property type="match status" value="1"/>
</dbReference>
<sequence length="472" mass="52834">MRASIISQTNIESFRMSRQRAQMNQKQPPLRLLSLDGGGVRGYSMIMILQELMIKLFVEMHGRAPRKEEVPKPCDHFDLIGGTATGGLIAILIGRLRLDLETCKEVYVKMSKKVFETDKTIAGLPYRKTLFKASKLEEAIRDVVRETSMRDGEETVNMFIDPKSSVAQIRRAQASSSFAEPPDGNRSSLRTGPSRALQWGNENALLYDSKEGCKTFLTAVYKGSDESSSPALLRTYDSAHGRSLSAHCTIWEAGRATCANYPAFKYIQIGQDRFLDEGSGRYSPVAQVLEEALVHEWPGREVGVLISIGSGKSPEGLEVRKEPSAIKSATPFGRLIEAREKHRARVVDCEDIHQEILEGLHRTGVQKENYFRLNVEVGVADFGMNEWSRLTEISNCTRKYLGRQDVQMMNNSAASKLAEIGRSSSKGRLSLGVLNRELPDLPNEAFDSDSEEDEEVAKHFEELNRIKMKIRA</sequence>
<reference evidence="5 6" key="1">
    <citation type="submission" date="2017-04" db="EMBL/GenBank/DDBJ databases">
        <title>Draft genome sequence of Tuber borchii Vittad., a whitish edible truffle.</title>
        <authorList>
            <consortium name="DOE Joint Genome Institute"/>
            <person name="Murat C."/>
            <person name="Kuo A."/>
            <person name="Barry K.W."/>
            <person name="Clum A."/>
            <person name="Dockter R.B."/>
            <person name="Fauchery L."/>
            <person name="Iotti M."/>
            <person name="Kohler A."/>
            <person name="Labutti K."/>
            <person name="Lindquist E.A."/>
            <person name="Lipzen A."/>
            <person name="Ohm R.A."/>
            <person name="Wang M."/>
            <person name="Grigoriev I.V."/>
            <person name="Zambonelli A."/>
            <person name="Martin F.M."/>
        </authorList>
    </citation>
    <scope>NUCLEOTIDE SEQUENCE [LARGE SCALE GENOMIC DNA]</scope>
    <source>
        <strain evidence="5 6">Tbo3840</strain>
    </source>
</reference>
<dbReference type="STRING" id="42251.A0A2T6ZQ13"/>
<dbReference type="GO" id="GO:0019369">
    <property type="term" value="P:arachidonate metabolic process"/>
    <property type="evidence" value="ECO:0007669"/>
    <property type="project" value="TreeGrafter"/>
</dbReference>
<comment type="caution">
    <text evidence="5">The sequence shown here is derived from an EMBL/GenBank/DDBJ whole genome shotgun (WGS) entry which is preliminary data.</text>
</comment>
<feature type="domain" description="PNPLA" evidence="4">
    <location>
        <begin position="33"/>
        <end position="208"/>
    </location>
</feature>
<evidence type="ECO:0000259" key="4">
    <source>
        <dbReference type="PROSITE" id="PS51635"/>
    </source>
</evidence>
<dbReference type="SUPFAM" id="SSF52151">
    <property type="entry name" value="FabD/lysophospholipase-like"/>
    <property type="match status" value="1"/>
</dbReference>
<keyword evidence="5" id="KW-0378">Hydrolase</keyword>
<dbReference type="InterPro" id="IPR002641">
    <property type="entry name" value="PNPLA_dom"/>
</dbReference>
<keyword evidence="1" id="KW-0443">Lipid metabolism</keyword>
<keyword evidence="5" id="KW-0808">Transferase</keyword>
<dbReference type="GO" id="GO:0016020">
    <property type="term" value="C:membrane"/>
    <property type="evidence" value="ECO:0007669"/>
    <property type="project" value="TreeGrafter"/>
</dbReference>
<dbReference type="GO" id="GO:0047499">
    <property type="term" value="F:calcium-independent phospholipase A2 activity"/>
    <property type="evidence" value="ECO:0007669"/>
    <property type="project" value="TreeGrafter"/>
</dbReference>
<evidence type="ECO:0000256" key="2">
    <source>
        <dbReference type="PROSITE-ProRule" id="PRU01161"/>
    </source>
</evidence>
<dbReference type="AlphaFoldDB" id="A0A2T6ZQ13"/>
<dbReference type="EMBL" id="NESQ01000148">
    <property type="protein sequence ID" value="PUU77579.1"/>
    <property type="molecule type" value="Genomic_DNA"/>
</dbReference>
<accession>A0A2T6ZQ13</accession>